<comment type="caution">
    <text evidence="1">The sequence shown here is derived from an EMBL/GenBank/DDBJ whole genome shotgun (WGS) entry which is preliminary data.</text>
</comment>
<sequence length="441" mass="49845">MAYHHMLPRNLQDPPLIFTTTPMPPGNTPTSWLELALQEEQLSFQVVIAVQLMTLILQDPAYLAQIIKEGVDQGIAELGHQIWMQMLRQTQMWGSMNSMTMEELNELEEPINTTVIAYCPQGTTRYTLNLRNEKDLVPAAVALNPTGLPKQGSQLEKGKGLQEQATQLNPIMTFIIWNVRGSNSVSFRCQCGVMLKFHKPAMLVLLETKMIEHKSLTEELKFNSQIQAAANGLSGGIMIMWNEDTLKLEDLSITPQGIHVSIKVLPNSPSWFFSTVYASPNFNTRTDLWKELCSLSSTINGECLTGGEFNEVLHAREKLGGNNINHNRASLFWNCLNECKMIDLRFKGCKYTWTNKRYKNMSNLIFERLDRCVANDFWIKLFPNSVITHLPKTKSDQCPMLITLDNNNSKKVLNLSKWNPCGVGTHPSNPLSNTVLTTKTL</sequence>
<dbReference type="Proteomes" id="UP000826656">
    <property type="component" value="Unassembled WGS sequence"/>
</dbReference>
<gene>
    <name evidence="1" type="ORF">KY290_004926</name>
</gene>
<dbReference type="PANTHER" id="PTHR35218:SF8">
    <property type="entry name" value="ENDONUCLEASE_EXONUCLEASE_PHOSPHATASE"/>
    <property type="match status" value="1"/>
</dbReference>
<proteinExistence type="predicted"/>
<organism evidence="1 2">
    <name type="scientific">Solanum tuberosum</name>
    <name type="common">Potato</name>
    <dbReference type="NCBI Taxonomy" id="4113"/>
    <lineage>
        <taxon>Eukaryota</taxon>
        <taxon>Viridiplantae</taxon>
        <taxon>Streptophyta</taxon>
        <taxon>Embryophyta</taxon>
        <taxon>Tracheophyta</taxon>
        <taxon>Spermatophyta</taxon>
        <taxon>Magnoliopsida</taxon>
        <taxon>eudicotyledons</taxon>
        <taxon>Gunneridae</taxon>
        <taxon>Pentapetalae</taxon>
        <taxon>asterids</taxon>
        <taxon>lamiids</taxon>
        <taxon>Solanales</taxon>
        <taxon>Solanaceae</taxon>
        <taxon>Solanoideae</taxon>
        <taxon>Solaneae</taxon>
        <taxon>Solanum</taxon>
    </lineage>
</organism>
<protein>
    <submittedName>
        <fullName evidence="1">Uncharacterized protein</fullName>
    </submittedName>
</protein>
<accession>A0ABQ7WEF9</accession>
<evidence type="ECO:0000313" key="2">
    <source>
        <dbReference type="Proteomes" id="UP000826656"/>
    </source>
</evidence>
<dbReference type="EMBL" id="JAIVGD010000002">
    <property type="protein sequence ID" value="KAH0778499.1"/>
    <property type="molecule type" value="Genomic_DNA"/>
</dbReference>
<name>A0ABQ7WEF9_SOLTU</name>
<reference evidence="1 2" key="1">
    <citation type="journal article" date="2021" name="bioRxiv">
        <title>Chromosome-scale and haplotype-resolved genome assembly of a tetraploid potato cultivar.</title>
        <authorList>
            <person name="Sun H."/>
            <person name="Jiao W.-B."/>
            <person name="Krause K."/>
            <person name="Campoy J.A."/>
            <person name="Goel M."/>
            <person name="Folz-Donahue K."/>
            <person name="Kukat C."/>
            <person name="Huettel B."/>
            <person name="Schneeberger K."/>
        </authorList>
    </citation>
    <scope>NUCLEOTIDE SEQUENCE [LARGE SCALE GENOMIC DNA]</scope>
    <source>
        <strain evidence="1">SolTubOtavaFocal</strain>
        <tissue evidence="1">Leaves</tissue>
    </source>
</reference>
<keyword evidence="2" id="KW-1185">Reference proteome</keyword>
<dbReference type="Gene3D" id="3.60.10.10">
    <property type="entry name" value="Endonuclease/exonuclease/phosphatase"/>
    <property type="match status" value="1"/>
</dbReference>
<dbReference type="SUPFAM" id="SSF56219">
    <property type="entry name" value="DNase I-like"/>
    <property type="match status" value="1"/>
</dbReference>
<dbReference type="PANTHER" id="PTHR35218">
    <property type="entry name" value="RNASE H DOMAIN-CONTAINING PROTEIN"/>
    <property type="match status" value="1"/>
</dbReference>
<evidence type="ECO:0000313" key="1">
    <source>
        <dbReference type="EMBL" id="KAH0778499.1"/>
    </source>
</evidence>
<dbReference type="InterPro" id="IPR036691">
    <property type="entry name" value="Endo/exonu/phosph_ase_sf"/>
</dbReference>